<feature type="compositionally biased region" description="Basic and acidic residues" evidence="1">
    <location>
        <begin position="26"/>
        <end position="37"/>
    </location>
</feature>
<keyword evidence="5" id="KW-1185">Reference proteome</keyword>
<dbReference type="OrthoDB" id="74314at2759"/>
<dbReference type="EMBL" id="VIIS01000312">
    <property type="protein sequence ID" value="KAF0310401.1"/>
    <property type="molecule type" value="Genomic_DNA"/>
</dbReference>
<dbReference type="Pfam" id="PF16517">
    <property type="entry name" value="Nore1-SARAH"/>
    <property type="match status" value="1"/>
</dbReference>
<feature type="compositionally biased region" description="Low complexity" evidence="1">
    <location>
        <begin position="422"/>
        <end position="431"/>
    </location>
</feature>
<name>A0A6A4X7M4_AMPAM</name>
<dbReference type="PROSITE" id="PS50951">
    <property type="entry name" value="SARAH"/>
    <property type="match status" value="1"/>
</dbReference>
<evidence type="ECO:0000259" key="2">
    <source>
        <dbReference type="PROSITE" id="PS50200"/>
    </source>
</evidence>
<accession>A0A6A4X7M4</accession>
<evidence type="ECO:0000259" key="3">
    <source>
        <dbReference type="PROSITE" id="PS50951"/>
    </source>
</evidence>
<dbReference type="AlphaFoldDB" id="A0A6A4X7M4"/>
<dbReference type="EMBL" id="VIIS01000312">
    <property type="protein sequence ID" value="KAF0310402.1"/>
    <property type="molecule type" value="Genomic_DNA"/>
</dbReference>
<sequence>MPAPRKIVRSRTGDLFTRKKLTRSKSLRERGEARPNDSRPAADTATPAAATEPKIYKSQLMVKFSKPSFSIYLDYVPRDKCFKVAYIVEDCSYTCHQRCRDLVTLDCPSDTASDLDLSEVTDPNQDVDLVEVQTLVRCDNVAVAEVRETDSTIKAEMIEKYNATSHGLYMTLVRNSESAMADPETEDRQARRASERRRKAERDRERRLSIVSVNEDGTEDLVVLNIEWSEDGRSFHGFIRVHMNLFRPINIVAGTRPPSIYDVLQPEQTLERTLASFYLPRDTVKALHIDNDTTVHEVISSLLKKFKIVDDPRKFALYERLTEQGESTKVKMRRLADSERPLELALSWSHHGVVNKKFVLQENDTGDILWDNFTLPELNNFLTMLNKEEEDYKRRVRQKYTEMKRRIAEQMDQLRPGGAHSEPAPAAATAE</sequence>
<dbReference type="PROSITE" id="PS50200">
    <property type="entry name" value="RA"/>
    <property type="match status" value="1"/>
</dbReference>
<dbReference type="InterPro" id="IPR000159">
    <property type="entry name" value="RA_dom"/>
</dbReference>
<comment type="caution">
    <text evidence="4">The sequence shown here is derived from an EMBL/GenBank/DDBJ whole genome shotgun (WGS) entry which is preliminary data.</text>
</comment>
<feature type="region of interest" description="Disordered" evidence="1">
    <location>
        <begin position="176"/>
        <end position="205"/>
    </location>
</feature>
<evidence type="ECO:0000256" key="1">
    <source>
        <dbReference type="SAM" id="MobiDB-lite"/>
    </source>
</evidence>
<dbReference type="SMART" id="SM00314">
    <property type="entry name" value="RA"/>
    <property type="match status" value="1"/>
</dbReference>
<dbReference type="CDD" id="cd21885">
    <property type="entry name" value="SARAH_RASSF1-like"/>
    <property type="match status" value="1"/>
</dbReference>
<dbReference type="Pfam" id="PF00788">
    <property type="entry name" value="RA"/>
    <property type="match status" value="1"/>
</dbReference>
<gene>
    <name evidence="4" type="primary">RASSF1_1</name>
    <name evidence="4" type="ORF">FJT64_018594</name>
</gene>
<feature type="compositionally biased region" description="Low complexity" evidence="1">
    <location>
        <begin position="41"/>
        <end position="50"/>
    </location>
</feature>
<feature type="domain" description="SARAH" evidence="3">
    <location>
        <begin position="367"/>
        <end position="414"/>
    </location>
</feature>
<feature type="compositionally biased region" description="Basic and acidic residues" evidence="1">
    <location>
        <begin position="186"/>
        <end position="205"/>
    </location>
</feature>
<dbReference type="CDD" id="cd01778">
    <property type="entry name" value="RA_RASSF1_like"/>
    <property type="match status" value="1"/>
</dbReference>
<reference evidence="4 5" key="1">
    <citation type="submission" date="2019-07" db="EMBL/GenBank/DDBJ databases">
        <title>Draft genome assembly of a fouling barnacle, Amphibalanus amphitrite (Darwin, 1854): The first reference genome for Thecostraca.</title>
        <authorList>
            <person name="Kim W."/>
        </authorList>
    </citation>
    <scope>NUCLEOTIDE SEQUENCE [LARGE SCALE GENOMIC DNA]</scope>
    <source>
        <strain evidence="4">SNU_AA5</strain>
        <tissue evidence="4">Soma without cirri and trophi</tissue>
    </source>
</reference>
<dbReference type="InterPro" id="IPR011524">
    <property type="entry name" value="SARAH_dom"/>
</dbReference>
<dbReference type="PANTHER" id="PTHR22738:SF10">
    <property type="entry name" value="RAS ASSOCIATION DOMAIN-CONTAINING PROTEIN 1 HOMOLOG"/>
    <property type="match status" value="1"/>
</dbReference>
<protein>
    <submittedName>
        <fullName evidence="4">Ras association domain-containing protein 1</fullName>
    </submittedName>
</protein>
<dbReference type="Gene3D" id="1.20.5.110">
    <property type="match status" value="1"/>
</dbReference>
<dbReference type="InterPro" id="IPR033614">
    <property type="entry name" value="RASSF1-6"/>
</dbReference>
<feature type="region of interest" description="Disordered" evidence="1">
    <location>
        <begin position="19"/>
        <end position="50"/>
    </location>
</feature>
<evidence type="ECO:0000313" key="4">
    <source>
        <dbReference type="EMBL" id="KAF0310401.1"/>
    </source>
</evidence>
<dbReference type="SUPFAM" id="SSF54236">
    <property type="entry name" value="Ubiquitin-like"/>
    <property type="match status" value="1"/>
</dbReference>
<organism evidence="4 5">
    <name type="scientific">Amphibalanus amphitrite</name>
    <name type="common">Striped barnacle</name>
    <name type="synonym">Balanus amphitrite</name>
    <dbReference type="NCBI Taxonomy" id="1232801"/>
    <lineage>
        <taxon>Eukaryota</taxon>
        <taxon>Metazoa</taxon>
        <taxon>Ecdysozoa</taxon>
        <taxon>Arthropoda</taxon>
        <taxon>Crustacea</taxon>
        <taxon>Multicrustacea</taxon>
        <taxon>Cirripedia</taxon>
        <taxon>Thoracica</taxon>
        <taxon>Thoracicalcarea</taxon>
        <taxon>Balanomorpha</taxon>
        <taxon>Balanoidea</taxon>
        <taxon>Balanidae</taxon>
        <taxon>Amphibalaninae</taxon>
        <taxon>Amphibalanus</taxon>
    </lineage>
</organism>
<proteinExistence type="predicted"/>
<dbReference type="PANTHER" id="PTHR22738">
    <property type="entry name" value="RASSF"/>
    <property type="match status" value="1"/>
</dbReference>
<dbReference type="Proteomes" id="UP000440578">
    <property type="component" value="Unassembled WGS sequence"/>
</dbReference>
<dbReference type="Gene3D" id="3.10.20.90">
    <property type="entry name" value="Phosphatidylinositol 3-kinase Catalytic Subunit, Chain A, domain 1"/>
    <property type="match status" value="1"/>
</dbReference>
<evidence type="ECO:0000313" key="5">
    <source>
        <dbReference type="Proteomes" id="UP000440578"/>
    </source>
</evidence>
<feature type="region of interest" description="Disordered" evidence="1">
    <location>
        <begin position="410"/>
        <end position="431"/>
    </location>
</feature>
<dbReference type="InterPro" id="IPR029071">
    <property type="entry name" value="Ubiquitin-like_domsf"/>
</dbReference>
<dbReference type="GO" id="GO:0007165">
    <property type="term" value="P:signal transduction"/>
    <property type="evidence" value="ECO:0007669"/>
    <property type="project" value="InterPro"/>
</dbReference>
<feature type="domain" description="Ras-associating" evidence="2">
    <location>
        <begin position="266"/>
        <end position="365"/>
    </location>
</feature>